<dbReference type="EMBL" id="JZWS02000002">
    <property type="protein sequence ID" value="MCL7343741.1"/>
    <property type="molecule type" value="Genomic_DNA"/>
</dbReference>
<keyword evidence="1" id="KW-0472">Membrane</keyword>
<keyword evidence="1" id="KW-1133">Transmembrane helix</keyword>
<feature type="transmembrane region" description="Helical" evidence="1">
    <location>
        <begin position="145"/>
        <end position="177"/>
    </location>
</feature>
<reference evidence="2" key="1">
    <citation type="submission" date="2015-03" db="EMBL/GenBank/DDBJ databases">
        <title>Metagenome Sequencing of an Archaeal-Dominated Microbial Community from a Hot Spring at the Los Azufres Geothermal Field, Mexico.</title>
        <authorList>
            <person name="Servin-Garciduenas L.E."/>
            <person name="Martinez-Romero E."/>
        </authorList>
    </citation>
    <scope>NUCLEOTIDE SEQUENCE [LARGE SCALE GENOMIC DNA]</scope>
    <source>
        <strain evidence="2">AZ1-454</strain>
    </source>
</reference>
<keyword evidence="1" id="KW-0812">Transmembrane</keyword>
<feature type="transmembrane region" description="Helical" evidence="1">
    <location>
        <begin position="47"/>
        <end position="70"/>
    </location>
</feature>
<protein>
    <submittedName>
        <fullName evidence="2">Uncharacterized protein</fullName>
    </submittedName>
</protein>
<name>A0A0F2LRN6_9CREN</name>
<organism evidence="2">
    <name type="scientific">Candidatus Aramenus sulfurataquae</name>
    <dbReference type="NCBI Taxonomy" id="1326980"/>
    <lineage>
        <taxon>Archaea</taxon>
        <taxon>Thermoproteota</taxon>
        <taxon>Thermoprotei</taxon>
        <taxon>Sulfolobales</taxon>
        <taxon>Sulfolobaceae</taxon>
        <taxon>Candidatus Aramenus</taxon>
    </lineage>
</organism>
<evidence type="ECO:0000313" key="2">
    <source>
        <dbReference type="EMBL" id="KJR79504.1"/>
    </source>
</evidence>
<accession>A0A0F2LRN6</accession>
<evidence type="ECO:0000313" key="3">
    <source>
        <dbReference type="EMBL" id="MCL7343741.1"/>
    </source>
</evidence>
<dbReference type="AlphaFoldDB" id="A0A0F2LRN6"/>
<evidence type="ECO:0000256" key="1">
    <source>
        <dbReference type="SAM" id="Phobius"/>
    </source>
</evidence>
<feature type="transmembrane region" description="Helical" evidence="1">
    <location>
        <begin position="91"/>
        <end position="114"/>
    </location>
</feature>
<comment type="caution">
    <text evidence="2">The sequence shown here is derived from an EMBL/GenBank/DDBJ whole genome shotgun (WGS) entry which is preliminary data.</text>
</comment>
<reference evidence="3" key="2">
    <citation type="submission" date="2022-05" db="EMBL/GenBank/DDBJ databases">
        <title>Metagenome Sequencing of an Archaeal-Dominated Microbial Community from a Hot Spring at the Los Azufres Geothermal Field, Mexico.</title>
        <authorList>
            <person name="Marin-Paredes R."/>
            <person name="Martinez-Romero E."/>
            <person name="Servin-Garciduenas L.E."/>
        </authorList>
    </citation>
    <scope>NUCLEOTIDE SEQUENCE</scope>
    <source>
        <strain evidence="3">AZ1-454</strain>
    </source>
</reference>
<proteinExistence type="predicted"/>
<gene>
    <name evidence="3" type="ORF">TQ35_004110</name>
    <name evidence="2" type="ORF">TQ35_01440</name>
</gene>
<sequence>MNFTYLIIIFAISVATNATPFFGTPYTIVASTILLKSGVTPLNLAEVIAVTAVGAAIAKSVMYGIGYGIGHTLKHNKNVVFFSRFINHKSFYVALFILALLPGVPLDDFAFLIGGAGKASLVKMIEITFASKFIKSSIEIPLETYGLIAIGGIINVSPFLLGVISSVVFTVLSVVIFKVDWESIYNKFKDRLGPIFKIV</sequence>
<dbReference type="EMBL" id="JZWS01000005">
    <property type="protein sequence ID" value="KJR79504.1"/>
    <property type="molecule type" value="Genomic_DNA"/>
</dbReference>
<dbReference type="PATRIC" id="fig|1326980.8.peg.1758"/>